<protein>
    <submittedName>
        <fullName evidence="2">Uncharacterized protein</fullName>
    </submittedName>
</protein>
<dbReference type="AlphaFoldDB" id="A0A1I8AJQ0"/>
<accession>A0A1I8AJQ0</accession>
<name>A0A1I8AJQ0_9BILA</name>
<dbReference type="Proteomes" id="UP000095287">
    <property type="component" value="Unplaced"/>
</dbReference>
<dbReference type="WBParaSite" id="L893_g6495.t1">
    <property type="protein sequence ID" value="L893_g6495.t1"/>
    <property type="gene ID" value="L893_g6495"/>
</dbReference>
<evidence type="ECO:0000313" key="2">
    <source>
        <dbReference type="WBParaSite" id="L893_g6495.t1"/>
    </source>
</evidence>
<proteinExistence type="predicted"/>
<sequence length="608" mass="67254">MRSSNGRSFPLSNEAAAECGGLGHSILGRASCERCECHTSVARCERGGLFNLDVSLVNSLPGARTLREPIERPSSTLINNYLTPLWPPPQLATADRPPRRTAMEPDINALAMRIRANAFIGLDKNYEFRASVLIHRCWNFVHATYRAKAKLSLAPSDEECAFEFLLRVAIAYYHAHVHSKYGFSLSSSAEIPKFIELCLKDYLLQLNDMGDCNQPAKTVARKFTKEVVLDEMRKAWKAILSRHPEEHANFEERIAAEESKATMTLAPVPGTPFRTEKIEEYAESLFEDCVNSAIANAACEQVTLAIILAETMNDVEFDAIYESFQRASRNFGTTAFSRLWEIARSGTVRVMKRLKGRCAESCGSSPININSRRERLNPRLGVGLSLRSSTCISKQLSYNTIALHQGQIVPETPRKPAKKCENCFKLKFLSTLSGFPGTDFFARSGNTFKRPSSILNPTPFKEFNAYFTAASFAQQREEPIRLPPPPPSSSTVFVPSIPLLILVSLITSSVQFEIPIPQPRSTQPHRLPPLAALQAPLTRHLISAALSSPRHSSASHFLIKSSPVPLPLFSAPTTPRSLLLMSCLCPGPYSEAVPLGTCQNVCSDGRNQ</sequence>
<reference evidence="2" key="1">
    <citation type="submission" date="2016-11" db="UniProtKB">
        <authorList>
            <consortium name="WormBaseParasite"/>
        </authorList>
    </citation>
    <scope>IDENTIFICATION</scope>
</reference>
<organism evidence="1 2">
    <name type="scientific">Steinernema glaseri</name>
    <dbReference type="NCBI Taxonomy" id="37863"/>
    <lineage>
        <taxon>Eukaryota</taxon>
        <taxon>Metazoa</taxon>
        <taxon>Ecdysozoa</taxon>
        <taxon>Nematoda</taxon>
        <taxon>Chromadorea</taxon>
        <taxon>Rhabditida</taxon>
        <taxon>Tylenchina</taxon>
        <taxon>Panagrolaimomorpha</taxon>
        <taxon>Strongyloidoidea</taxon>
        <taxon>Steinernematidae</taxon>
        <taxon>Steinernema</taxon>
    </lineage>
</organism>
<keyword evidence="1" id="KW-1185">Reference proteome</keyword>
<evidence type="ECO:0000313" key="1">
    <source>
        <dbReference type="Proteomes" id="UP000095287"/>
    </source>
</evidence>